<reference evidence="2" key="1">
    <citation type="submission" date="2025-08" db="UniProtKB">
        <authorList>
            <consortium name="RefSeq"/>
        </authorList>
    </citation>
    <scope>IDENTIFICATION</scope>
</reference>
<proteinExistence type="predicted"/>
<dbReference type="Proteomes" id="UP000079169">
    <property type="component" value="Unplaced"/>
</dbReference>
<dbReference type="PaxDb" id="121845-A0A3Q0IW79"/>
<dbReference type="Pfam" id="PF03564">
    <property type="entry name" value="DUF1759"/>
    <property type="match status" value="1"/>
</dbReference>
<gene>
    <name evidence="2" type="primary">LOC103508146</name>
</gene>
<organism evidence="1 2">
    <name type="scientific">Diaphorina citri</name>
    <name type="common">Asian citrus psyllid</name>
    <dbReference type="NCBI Taxonomy" id="121845"/>
    <lineage>
        <taxon>Eukaryota</taxon>
        <taxon>Metazoa</taxon>
        <taxon>Ecdysozoa</taxon>
        <taxon>Arthropoda</taxon>
        <taxon>Hexapoda</taxon>
        <taxon>Insecta</taxon>
        <taxon>Pterygota</taxon>
        <taxon>Neoptera</taxon>
        <taxon>Paraneoptera</taxon>
        <taxon>Hemiptera</taxon>
        <taxon>Sternorrhyncha</taxon>
        <taxon>Psylloidea</taxon>
        <taxon>Psyllidae</taxon>
        <taxon>Diaphorininae</taxon>
        <taxon>Diaphorina</taxon>
    </lineage>
</organism>
<dbReference type="PANTHER" id="PTHR22954:SF3">
    <property type="entry name" value="PROTEIN CBG08539"/>
    <property type="match status" value="1"/>
</dbReference>
<dbReference type="InterPro" id="IPR005312">
    <property type="entry name" value="DUF1759"/>
</dbReference>
<protein>
    <submittedName>
        <fullName evidence="2">Uncharacterized protein LOC103508146</fullName>
    </submittedName>
</protein>
<name>A0A3Q0IW79_DIACI</name>
<dbReference type="STRING" id="121845.A0A3Q0IW79"/>
<dbReference type="KEGG" id="dci:103508146"/>
<evidence type="ECO:0000313" key="2">
    <source>
        <dbReference type="RefSeq" id="XP_026678630.1"/>
    </source>
</evidence>
<keyword evidence="1" id="KW-1185">Reference proteome</keyword>
<dbReference type="AlphaFoldDB" id="A0A3Q0IW79"/>
<evidence type="ECO:0000313" key="1">
    <source>
        <dbReference type="Proteomes" id="UP000079169"/>
    </source>
</evidence>
<dbReference type="GeneID" id="103508146"/>
<dbReference type="PANTHER" id="PTHR22954">
    <property type="entry name" value="RETROVIRAL PROTEASE-RELATED"/>
    <property type="match status" value="1"/>
</dbReference>
<dbReference type="RefSeq" id="XP_026678630.1">
    <property type="nucleotide sequence ID" value="XM_026822829.1"/>
</dbReference>
<sequence>MTDVKLKLLTAKSENLFGKVQSTYDLLKKLSVDKTLKPSFLSKVSSIDSYHQEYKEVINQLEELRVFENEDYIPDYSKLDAFEELVGIIKYNAKKCEPTSSSGSDKVSPELPKLPPLDLPYFDGNIQRWSLFSETFTSLIHTNKSLSDDQKIHYLVSRLKGSALSVCSGIPAVGSNYQTIWQALKDRYEDKRAMAGSYMDSILDFKHIKNGKH</sequence>
<accession>A0A3Q0IW79</accession>